<sequence>MASLNHPADLKYSKTDEWVRVQGDQATIGITDYAQDQLGDVVYVEIPLTPGQQIGRDQKFGDIESVKATSELVAPISGEVLQINELLKDHPELVNEQPYGDGWMLVVKLSNPAELDDLMTAEQYIAYLEGR</sequence>
<gene>
    <name evidence="3" type="primary">gcvH</name>
    <name evidence="6" type="ORF">A4R35_13330</name>
</gene>
<reference evidence="6 7" key="1">
    <citation type="submission" date="2016-08" db="EMBL/GenBank/DDBJ databases">
        <title>Analysis of Carbohydrate Active Enzymes in Thermogemmatispora T81 Reveals Carbohydrate Degradation Ability.</title>
        <authorList>
            <person name="Tomazini A."/>
            <person name="Lal S."/>
            <person name="Stott M."/>
            <person name="Henrissat B."/>
            <person name="Polikarpov I."/>
            <person name="Sparling R."/>
            <person name="Levin D.B."/>
        </authorList>
    </citation>
    <scope>NUCLEOTIDE SEQUENCE [LARGE SCALE GENOMIC DNA]</scope>
    <source>
        <strain evidence="6 7">T81</strain>
    </source>
</reference>
<keyword evidence="7" id="KW-1185">Reference proteome</keyword>
<dbReference type="InterPro" id="IPR033753">
    <property type="entry name" value="GCV_H/Fam206"/>
</dbReference>
<dbReference type="Proteomes" id="UP000248706">
    <property type="component" value="Unassembled WGS sequence"/>
</dbReference>
<organism evidence="6 7">
    <name type="scientific">Thermogemmatispora tikiterensis</name>
    <dbReference type="NCBI Taxonomy" id="1825093"/>
    <lineage>
        <taxon>Bacteria</taxon>
        <taxon>Bacillati</taxon>
        <taxon>Chloroflexota</taxon>
        <taxon>Ktedonobacteria</taxon>
        <taxon>Thermogemmatisporales</taxon>
        <taxon>Thermogemmatisporaceae</taxon>
        <taxon>Thermogemmatispora</taxon>
    </lineage>
</organism>
<keyword evidence="2 3" id="KW-0450">Lipoyl</keyword>
<dbReference type="InterPro" id="IPR011053">
    <property type="entry name" value="Single_hybrid_motif"/>
</dbReference>
<dbReference type="PROSITE" id="PS00189">
    <property type="entry name" value="LIPOYL"/>
    <property type="match status" value="1"/>
</dbReference>
<dbReference type="InterPro" id="IPR002930">
    <property type="entry name" value="GCV_H"/>
</dbReference>
<dbReference type="Pfam" id="PF01597">
    <property type="entry name" value="GCV_H"/>
    <property type="match status" value="1"/>
</dbReference>
<dbReference type="NCBIfam" id="NF002270">
    <property type="entry name" value="PRK01202.1"/>
    <property type="match status" value="1"/>
</dbReference>
<comment type="cofactor">
    <cofactor evidence="3">
        <name>(R)-lipoate</name>
        <dbReference type="ChEBI" id="CHEBI:83088"/>
    </cofactor>
    <text evidence="3">Binds 1 lipoyl cofactor covalently.</text>
</comment>
<evidence type="ECO:0000313" key="6">
    <source>
        <dbReference type="EMBL" id="RAQ96522.1"/>
    </source>
</evidence>
<comment type="subunit">
    <text evidence="3">The glycine cleavage system is composed of four proteins: P, T, L and H.</text>
</comment>
<comment type="function">
    <text evidence="3">The glycine cleavage system catalyzes the degradation of glycine. The H protein shuttles the methylamine group of glycine from the P protein to the T protein.</text>
</comment>
<name>A0A328VK27_9CHLR</name>
<dbReference type="InterPro" id="IPR003016">
    <property type="entry name" value="2-oxoA_DH_lipoyl-BS"/>
</dbReference>
<dbReference type="PANTHER" id="PTHR11715">
    <property type="entry name" value="GLYCINE CLEAVAGE SYSTEM H PROTEIN"/>
    <property type="match status" value="1"/>
</dbReference>
<dbReference type="CDD" id="cd06848">
    <property type="entry name" value="GCS_H"/>
    <property type="match status" value="1"/>
</dbReference>
<evidence type="ECO:0000256" key="2">
    <source>
        <dbReference type="ARBA" id="ARBA00022823"/>
    </source>
</evidence>
<evidence type="ECO:0000313" key="7">
    <source>
        <dbReference type="Proteomes" id="UP000248706"/>
    </source>
</evidence>
<accession>A0A328VK27</accession>
<dbReference type="Gene3D" id="2.40.50.100">
    <property type="match status" value="1"/>
</dbReference>
<dbReference type="PANTHER" id="PTHR11715:SF3">
    <property type="entry name" value="GLYCINE CLEAVAGE SYSTEM H PROTEIN-RELATED"/>
    <property type="match status" value="1"/>
</dbReference>
<comment type="similarity">
    <text evidence="1 3">Belongs to the GcvH family.</text>
</comment>
<dbReference type="AlphaFoldDB" id="A0A328VK27"/>
<dbReference type="NCBIfam" id="TIGR00527">
    <property type="entry name" value="gcvH"/>
    <property type="match status" value="1"/>
</dbReference>
<dbReference type="GO" id="GO:0019464">
    <property type="term" value="P:glycine decarboxylation via glycine cleavage system"/>
    <property type="evidence" value="ECO:0007669"/>
    <property type="project" value="UniProtKB-UniRule"/>
</dbReference>
<evidence type="ECO:0000256" key="4">
    <source>
        <dbReference type="PIRSR" id="PIRSR617453-50"/>
    </source>
</evidence>
<evidence type="ECO:0000256" key="1">
    <source>
        <dbReference type="ARBA" id="ARBA00009249"/>
    </source>
</evidence>
<dbReference type="InterPro" id="IPR017453">
    <property type="entry name" value="GCV_H_sub"/>
</dbReference>
<dbReference type="SUPFAM" id="SSF51230">
    <property type="entry name" value="Single hybrid motif"/>
    <property type="match status" value="1"/>
</dbReference>
<protein>
    <recommendedName>
        <fullName evidence="3">Glycine cleavage system H protein</fullName>
    </recommendedName>
</protein>
<feature type="modified residue" description="N6-lipoyllysine" evidence="3 4">
    <location>
        <position position="67"/>
    </location>
</feature>
<feature type="domain" description="Lipoyl-binding" evidence="5">
    <location>
        <begin position="25"/>
        <end position="108"/>
    </location>
</feature>
<dbReference type="GO" id="GO:0009249">
    <property type="term" value="P:protein lipoylation"/>
    <property type="evidence" value="ECO:0007669"/>
    <property type="project" value="TreeGrafter"/>
</dbReference>
<dbReference type="HAMAP" id="MF_00272">
    <property type="entry name" value="GcvH"/>
    <property type="match status" value="1"/>
</dbReference>
<evidence type="ECO:0000259" key="5">
    <source>
        <dbReference type="PROSITE" id="PS50968"/>
    </source>
</evidence>
<comment type="caution">
    <text evidence="6">The sequence shown here is derived from an EMBL/GenBank/DDBJ whole genome shotgun (WGS) entry which is preliminary data.</text>
</comment>
<dbReference type="GO" id="GO:0005829">
    <property type="term" value="C:cytosol"/>
    <property type="evidence" value="ECO:0007669"/>
    <property type="project" value="TreeGrafter"/>
</dbReference>
<proteinExistence type="inferred from homology"/>
<dbReference type="InterPro" id="IPR000089">
    <property type="entry name" value="Biotin_lipoyl"/>
</dbReference>
<dbReference type="GO" id="GO:0005960">
    <property type="term" value="C:glycine cleavage complex"/>
    <property type="evidence" value="ECO:0007669"/>
    <property type="project" value="InterPro"/>
</dbReference>
<dbReference type="PROSITE" id="PS50968">
    <property type="entry name" value="BIOTINYL_LIPOYL"/>
    <property type="match status" value="1"/>
</dbReference>
<dbReference type="EMBL" id="MCIF01000002">
    <property type="protein sequence ID" value="RAQ96522.1"/>
    <property type="molecule type" value="Genomic_DNA"/>
</dbReference>
<evidence type="ECO:0000256" key="3">
    <source>
        <dbReference type="HAMAP-Rule" id="MF_00272"/>
    </source>
</evidence>